<dbReference type="InterPro" id="IPR040663">
    <property type="entry name" value="DNA_pol_D_N"/>
</dbReference>
<proteinExistence type="inferred from homology"/>
<evidence type="ECO:0000259" key="3">
    <source>
        <dbReference type="Pfam" id="PF04042"/>
    </source>
</evidence>
<dbReference type="InterPro" id="IPR024826">
    <property type="entry name" value="DNA_pol_delta/II_ssu"/>
</dbReference>
<dbReference type="GO" id="GO:0043625">
    <property type="term" value="C:delta DNA polymerase complex"/>
    <property type="evidence" value="ECO:0007669"/>
    <property type="project" value="TreeGrafter"/>
</dbReference>
<dbReference type="PANTHER" id="PTHR10416">
    <property type="entry name" value="DNA POLYMERASE DELTA SUBUNIT 2"/>
    <property type="match status" value="1"/>
</dbReference>
<dbReference type="GO" id="GO:0006271">
    <property type="term" value="P:DNA strand elongation involved in DNA replication"/>
    <property type="evidence" value="ECO:0007669"/>
    <property type="project" value="TreeGrafter"/>
</dbReference>
<accession>A0A7D9H211</accession>
<evidence type="ECO:0000256" key="2">
    <source>
        <dbReference type="ARBA" id="ARBA00022705"/>
    </source>
</evidence>
<dbReference type="Proteomes" id="UP000478008">
    <property type="component" value="Unassembled WGS sequence"/>
</dbReference>
<comment type="similarity">
    <text evidence="1">Belongs to the DNA polymerase delta/II small subunit family.</text>
</comment>
<dbReference type="GO" id="GO:0003677">
    <property type="term" value="F:DNA binding"/>
    <property type="evidence" value="ECO:0007669"/>
    <property type="project" value="InterPro"/>
</dbReference>
<evidence type="ECO:0000313" key="5">
    <source>
        <dbReference type="EMBL" id="VUG19903.1"/>
    </source>
</evidence>
<keyword evidence="6" id="KW-1185">Reference proteome</keyword>
<organism evidence="5 6">
    <name type="scientific">Dekkera bruxellensis</name>
    <name type="common">Brettanomyces custersii</name>
    <dbReference type="NCBI Taxonomy" id="5007"/>
    <lineage>
        <taxon>Eukaryota</taxon>
        <taxon>Fungi</taxon>
        <taxon>Dikarya</taxon>
        <taxon>Ascomycota</taxon>
        <taxon>Saccharomycotina</taxon>
        <taxon>Pichiomycetes</taxon>
        <taxon>Pichiales</taxon>
        <taxon>Pichiaceae</taxon>
        <taxon>Brettanomyces</taxon>
    </lineage>
</organism>
<evidence type="ECO:0000313" key="6">
    <source>
        <dbReference type="Proteomes" id="UP000478008"/>
    </source>
</evidence>
<dbReference type="Gene3D" id="3.60.21.50">
    <property type="match status" value="1"/>
</dbReference>
<dbReference type="Pfam" id="PF04042">
    <property type="entry name" value="DNA_pol_E_B"/>
    <property type="match status" value="1"/>
</dbReference>
<reference evidence="5 6" key="1">
    <citation type="submission" date="2019-07" db="EMBL/GenBank/DDBJ databases">
        <authorList>
            <person name="Friedrich A."/>
            <person name="Schacherer J."/>
        </authorList>
    </citation>
    <scope>NUCLEOTIDE SEQUENCE [LARGE SCALE GENOMIC DNA]</scope>
</reference>
<dbReference type="PANTHER" id="PTHR10416:SF0">
    <property type="entry name" value="DNA POLYMERASE DELTA SUBUNIT 2"/>
    <property type="match status" value="1"/>
</dbReference>
<gene>
    <name evidence="5" type="primary">POL31</name>
    <name evidence="5" type="ORF">DEBR0S6_02872G</name>
</gene>
<feature type="domain" description="DNA polymerase alpha/delta/epsilon subunit B" evidence="3">
    <location>
        <begin position="208"/>
        <end position="442"/>
    </location>
</feature>
<dbReference type="AlphaFoldDB" id="A0A7D9H211"/>
<keyword evidence="2" id="KW-0235">DNA replication</keyword>
<feature type="domain" description="DNA polymerase delta subunit OB-fold" evidence="4">
    <location>
        <begin position="38"/>
        <end position="186"/>
    </location>
</feature>
<name>A0A7D9H211_DEKBR</name>
<dbReference type="EMBL" id="CABFWN010000006">
    <property type="protein sequence ID" value="VUG19903.1"/>
    <property type="molecule type" value="Genomic_DNA"/>
</dbReference>
<protein>
    <submittedName>
        <fullName evidence="5">DEBR0S6_02872g1_1</fullName>
    </submittedName>
</protein>
<evidence type="ECO:0000259" key="4">
    <source>
        <dbReference type="Pfam" id="PF18018"/>
    </source>
</evidence>
<evidence type="ECO:0000256" key="1">
    <source>
        <dbReference type="ARBA" id="ARBA00006035"/>
    </source>
</evidence>
<dbReference type="Gene3D" id="2.40.50.430">
    <property type="match status" value="1"/>
</dbReference>
<dbReference type="Pfam" id="PF18018">
    <property type="entry name" value="DNA_pol_D_N"/>
    <property type="match status" value="1"/>
</dbReference>
<sequence length="490" mass="55695">MTTDIQNTQKREVSDKPEQFDKQDAFLFPQDKKTYRHQYREIYEARAKQLKSRVMKMASMKWKDETINGQKAKYVNKLLDVKSMVPSYVIGTVFMDMKYKPNILQEVTGNIYAAPEFKEDSEYDELERTRIHSYSDPATDQVMLEDDSGRLLLDGELLDKVVLMTGVVVGALGMIVDAGVFTIVDVVYPEPAAQIPRSIEETPEQFVMYLSGFRVNPSGKRAPLEILKEFIMGELVDEENLVSLLKRTTNLVILGSSMEVTAKSQKDLSDKDKYRAKNKSNFDAQSLEILDKWISDLLMSIPVSIMAGETDPAEIEYPKMPFHRSLFRLSSGRKNFERLTNPSWLQINGVRILATSGENINDMFKYMIPNIHVEIGSGIDSPVRREVLYDSRLKLLQSNILWQNIAPTAPDTLPCYPFTGTDPFTLNETPHVYAVGCQPKFETTKLKVARKNGEDLSVRIISVPDFEQTGQCVFMNTKTLECTSVRVVGQ</sequence>
<dbReference type="InterPro" id="IPR007185">
    <property type="entry name" value="DNA_pol_a/d/e_bsu"/>
</dbReference>